<dbReference type="InterPro" id="IPR024607">
    <property type="entry name" value="Sulfatase_CS"/>
</dbReference>
<organism evidence="7 8">
    <name type="scientific">Dyadobacter koreensis</name>
    <dbReference type="NCBI Taxonomy" id="408657"/>
    <lineage>
        <taxon>Bacteria</taxon>
        <taxon>Pseudomonadati</taxon>
        <taxon>Bacteroidota</taxon>
        <taxon>Cytophagia</taxon>
        <taxon>Cytophagales</taxon>
        <taxon>Spirosomataceae</taxon>
        <taxon>Dyadobacter</taxon>
    </lineage>
</organism>
<dbReference type="InterPro" id="IPR017850">
    <property type="entry name" value="Alkaline_phosphatase_core_sf"/>
</dbReference>
<dbReference type="Proteomes" id="UP000199532">
    <property type="component" value="Unassembled WGS sequence"/>
</dbReference>
<dbReference type="CDD" id="cd16145">
    <property type="entry name" value="ARS_like"/>
    <property type="match status" value="1"/>
</dbReference>
<dbReference type="Gene3D" id="3.30.1120.10">
    <property type="match status" value="1"/>
</dbReference>
<evidence type="ECO:0000259" key="6">
    <source>
        <dbReference type="Pfam" id="PF00884"/>
    </source>
</evidence>
<protein>
    <submittedName>
        <fullName evidence="7">Arylsulfatase A</fullName>
    </submittedName>
</protein>
<dbReference type="EMBL" id="FNXY01000004">
    <property type="protein sequence ID" value="SEJ02832.1"/>
    <property type="molecule type" value="Genomic_DNA"/>
</dbReference>
<evidence type="ECO:0000313" key="7">
    <source>
        <dbReference type="EMBL" id="SEJ02832.1"/>
    </source>
</evidence>
<feature type="signal peptide" evidence="5">
    <location>
        <begin position="1"/>
        <end position="21"/>
    </location>
</feature>
<keyword evidence="4" id="KW-0106">Calcium</keyword>
<feature type="chain" id="PRO_5011553657" evidence="5">
    <location>
        <begin position="22"/>
        <end position="456"/>
    </location>
</feature>
<feature type="domain" description="Sulfatase N-terminal" evidence="6">
    <location>
        <begin position="24"/>
        <end position="358"/>
    </location>
</feature>
<dbReference type="OrthoDB" id="9764377at2"/>
<sequence length="456" mass="51003">MSLKKFSRLLVTILLTGKVFAQSPNIIFIVADDLGYGDIGVNGQKLIRTPNIDALAKEGVTFTDFHAGAPVCSPSRSVLITGLHTGHTTIRGNATKKGGIAGNKGKQTVYRASLAKDDFTVGKLMQQSGYTTALMGKWHLDGYDTLATPIHRGFDEFSGWLISYSETYANGYWPAKRYTNGKLTDVLPNQGGKKGYYTDDICTDESLDFLSRQKKAKKPFLLMINYNSPHSPLDAVDSTVYNEKDWPQDMKIYASMVHHLDENVGRIKRYLIDSGLSKNTIVFFCSDNGPRSEETKQQTAVADFFDSNGDFRGYKRDTYEGGVRVPLIVWAPGKIKAGSISKEPAYFADVMPTFGDIAHSKVKYNTDGISIYPFIKGQKSGEPRFLYWEFFERGFEQAVRYGKWKAVKAHGKTELYDLQKDLGEVNDVAKQNPAIIQKIDAYLSNNRTESPFWPID</sequence>
<evidence type="ECO:0000256" key="3">
    <source>
        <dbReference type="ARBA" id="ARBA00022801"/>
    </source>
</evidence>
<dbReference type="PROSITE" id="PS00523">
    <property type="entry name" value="SULFATASE_1"/>
    <property type="match status" value="1"/>
</dbReference>
<evidence type="ECO:0000256" key="1">
    <source>
        <dbReference type="ARBA" id="ARBA00008779"/>
    </source>
</evidence>
<keyword evidence="2" id="KW-0479">Metal-binding</keyword>
<evidence type="ECO:0000313" key="8">
    <source>
        <dbReference type="Proteomes" id="UP000199532"/>
    </source>
</evidence>
<keyword evidence="8" id="KW-1185">Reference proteome</keyword>
<proteinExistence type="inferred from homology"/>
<reference evidence="7 8" key="1">
    <citation type="submission" date="2016-10" db="EMBL/GenBank/DDBJ databases">
        <authorList>
            <person name="de Groot N.N."/>
        </authorList>
    </citation>
    <scope>NUCLEOTIDE SEQUENCE [LARGE SCALE GENOMIC DNA]</scope>
    <source>
        <strain evidence="7 8">DSM 19938</strain>
    </source>
</reference>
<evidence type="ECO:0000256" key="2">
    <source>
        <dbReference type="ARBA" id="ARBA00022723"/>
    </source>
</evidence>
<keyword evidence="5" id="KW-0732">Signal</keyword>
<dbReference type="AlphaFoldDB" id="A0A1H6VRJ9"/>
<dbReference type="Pfam" id="PF00884">
    <property type="entry name" value="Sulfatase"/>
    <property type="match status" value="1"/>
</dbReference>
<dbReference type="GO" id="GO:0004065">
    <property type="term" value="F:arylsulfatase activity"/>
    <property type="evidence" value="ECO:0007669"/>
    <property type="project" value="TreeGrafter"/>
</dbReference>
<accession>A0A1H6VRJ9</accession>
<dbReference type="PANTHER" id="PTHR42693:SF53">
    <property type="entry name" value="ENDO-4-O-SULFATASE"/>
    <property type="match status" value="1"/>
</dbReference>
<dbReference type="SUPFAM" id="SSF53649">
    <property type="entry name" value="Alkaline phosphatase-like"/>
    <property type="match status" value="1"/>
</dbReference>
<keyword evidence="3" id="KW-0378">Hydrolase</keyword>
<dbReference type="InterPro" id="IPR000917">
    <property type="entry name" value="Sulfatase_N"/>
</dbReference>
<name>A0A1H6VRJ9_9BACT</name>
<dbReference type="GO" id="GO:0046872">
    <property type="term" value="F:metal ion binding"/>
    <property type="evidence" value="ECO:0007669"/>
    <property type="project" value="UniProtKB-KW"/>
</dbReference>
<evidence type="ECO:0000256" key="5">
    <source>
        <dbReference type="SAM" id="SignalP"/>
    </source>
</evidence>
<evidence type="ECO:0000256" key="4">
    <source>
        <dbReference type="ARBA" id="ARBA00022837"/>
    </source>
</evidence>
<comment type="similarity">
    <text evidence="1">Belongs to the sulfatase family.</text>
</comment>
<dbReference type="InterPro" id="IPR050738">
    <property type="entry name" value="Sulfatase"/>
</dbReference>
<dbReference type="Gene3D" id="3.40.720.10">
    <property type="entry name" value="Alkaline Phosphatase, subunit A"/>
    <property type="match status" value="1"/>
</dbReference>
<dbReference type="PANTHER" id="PTHR42693">
    <property type="entry name" value="ARYLSULFATASE FAMILY MEMBER"/>
    <property type="match status" value="1"/>
</dbReference>
<dbReference type="STRING" id="408657.SAMN04487995_3107"/>
<gene>
    <name evidence="7" type="ORF">SAMN04487995_3107</name>
</gene>